<dbReference type="SMART" id="SM00893">
    <property type="entry name" value="ETF"/>
    <property type="match status" value="1"/>
</dbReference>
<dbReference type="InterPro" id="IPR014729">
    <property type="entry name" value="Rossmann-like_a/b/a_fold"/>
</dbReference>
<evidence type="ECO:0000259" key="1">
    <source>
        <dbReference type="SMART" id="SM00893"/>
    </source>
</evidence>
<dbReference type="GO" id="GO:0009055">
    <property type="term" value="F:electron transfer activity"/>
    <property type="evidence" value="ECO:0007669"/>
    <property type="project" value="InterPro"/>
</dbReference>
<dbReference type="InterPro" id="IPR033948">
    <property type="entry name" value="ETF_beta_N"/>
</dbReference>
<dbReference type="InterPro" id="IPR014730">
    <property type="entry name" value="ETF_a/b_N"/>
</dbReference>
<dbReference type="PANTHER" id="PTHR21294:SF17">
    <property type="entry name" value="PROTEIN FIXA"/>
    <property type="match status" value="1"/>
</dbReference>
<proteinExistence type="predicted"/>
<gene>
    <name evidence="2" type="ORF">MNBD_CHLOROFLEXI01-691</name>
</gene>
<dbReference type="Pfam" id="PF01012">
    <property type="entry name" value="ETF"/>
    <property type="match status" value="1"/>
</dbReference>
<dbReference type="Gene3D" id="3.40.50.620">
    <property type="entry name" value="HUPs"/>
    <property type="match status" value="1"/>
</dbReference>
<dbReference type="SUPFAM" id="SSF52402">
    <property type="entry name" value="Adenine nucleotide alpha hydrolases-like"/>
    <property type="match status" value="1"/>
</dbReference>
<dbReference type="PANTHER" id="PTHR21294">
    <property type="entry name" value="ELECTRON TRANSFER FLAVOPROTEIN BETA-SUBUNIT"/>
    <property type="match status" value="1"/>
</dbReference>
<organism evidence="2">
    <name type="scientific">hydrothermal vent metagenome</name>
    <dbReference type="NCBI Taxonomy" id="652676"/>
    <lineage>
        <taxon>unclassified sequences</taxon>
        <taxon>metagenomes</taxon>
        <taxon>ecological metagenomes</taxon>
    </lineage>
</organism>
<reference evidence="2" key="1">
    <citation type="submission" date="2018-06" db="EMBL/GenBank/DDBJ databases">
        <authorList>
            <person name="Zhirakovskaya E."/>
        </authorList>
    </citation>
    <scope>NUCLEOTIDE SEQUENCE</scope>
</reference>
<dbReference type="CDD" id="cd01714">
    <property type="entry name" value="ETF_beta"/>
    <property type="match status" value="1"/>
</dbReference>
<protein>
    <submittedName>
        <fullName evidence="2">Electron transfer flavoprotein, beta subunit</fullName>
    </submittedName>
</protein>
<feature type="domain" description="Electron transfer flavoprotein alpha/beta-subunit N-terminal" evidence="1">
    <location>
        <begin position="25"/>
        <end position="217"/>
    </location>
</feature>
<dbReference type="PIRSF" id="PIRSF000090">
    <property type="entry name" value="Beta-ETF"/>
    <property type="match status" value="1"/>
</dbReference>
<dbReference type="EMBL" id="UOEU01001047">
    <property type="protein sequence ID" value="VAW43218.1"/>
    <property type="molecule type" value="Genomic_DNA"/>
</dbReference>
<sequence>MKVVVSIKQTPSTTAVFVVDGSGTVSWDDLGGKPNILNPWDEYTVEEGVRLKEKHGATAVIALTVGAEESQGALKTCMAMGCTEAVLVSDPVLEGLDSLGTARTLAAAIQKAGDVQIAIFGRQAIDGDTGQTPVQVARKLGWTPLTFVSAIKEIADGKITVERLLDDGKESVTASLPVVIGTVKEINEPRYPSLMGIRKANRATIPVWSATDLGLGDGAGGSNVDWSHVYAIPPREGSVEIIEAESVEAQAAILADKLFEEKVI</sequence>
<evidence type="ECO:0000313" key="2">
    <source>
        <dbReference type="EMBL" id="VAW43218.1"/>
    </source>
</evidence>
<dbReference type="AlphaFoldDB" id="A0A3B0VHZ9"/>
<accession>A0A3B0VHZ9</accession>
<name>A0A3B0VHZ9_9ZZZZ</name>
<dbReference type="InterPro" id="IPR012255">
    <property type="entry name" value="ETF_b"/>
</dbReference>